<dbReference type="Proteomes" id="UP000075221">
    <property type="component" value="Chromosome"/>
</dbReference>
<feature type="domain" description="Mur ligase C-terminal" evidence="10">
    <location>
        <begin position="356"/>
        <end position="485"/>
    </location>
</feature>
<dbReference type="Pfam" id="PF08245">
    <property type="entry name" value="Mur_ligase_M"/>
    <property type="match status" value="1"/>
</dbReference>
<feature type="binding site" evidence="7">
    <location>
        <position position="483"/>
    </location>
    <ligand>
        <name>meso-2,6-diaminopimelate</name>
        <dbReference type="ChEBI" id="CHEBI:57791"/>
    </ligand>
</feature>
<dbReference type="Proteomes" id="UP000178666">
    <property type="component" value="Chromosome"/>
</dbReference>
<dbReference type="Pfam" id="PF02875">
    <property type="entry name" value="Mur_ligase_C"/>
    <property type="match status" value="1"/>
</dbReference>
<keyword evidence="7" id="KW-0067">ATP-binding</keyword>
<dbReference type="NCBIfam" id="NF001126">
    <property type="entry name" value="PRK00139.1-4"/>
    <property type="match status" value="1"/>
</dbReference>
<dbReference type="Gene3D" id="3.40.1390.10">
    <property type="entry name" value="MurE/MurF, N-terminal domain"/>
    <property type="match status" value="1"/>
</dbReference>
<keyword evidence="7" id="KW-0547">Nucleotide-binding</keyword>
<dbReference type="GO" id="GO:0005524">
    <property type="term" value="F:ATP binding"/>
    <property type="evidence" value="ECO:0007669"/>
    <property type="project" value="UniProtKB-UniRule"/>
</dbReference>
<dbReference type="InterPro" id="IPR035911">
    <property type="entry name" value="MurE/MurF_N"/>
</dbReference>
<name>A0AAC8YHN7_9ACTN</name>
<dbReference type="InterPro" id="IPR000713">
    <property type="entry name" value="Mur_ligase_N"/>
</dbReference>
<feature type="domain" description="Mur ligase N-terminal catalytic" evidence="9">
    <location>
        <begin position="40"/>
        <end position="110"/>
    </location>
</feature>
<dbReference type="EMBL" id="CP014352">
    <property type="protein sequence ID" value="AMS06785.1"/>
    <property type="molecule type" value="Genomic_DNA"/>
</dbReference>
<feature type="binding site" evidence="7">
    <location>
        <position position="202"/>
    </location>
    <ligand>
        <name>UDP-N-acetyl-alpha-D-muramoyl-L-alanyl-D-glutamate</name>
        <dbReference type="ChEBI" id="CHEBI:83900"/>
    </ligand>
</feature>
<comment type="PTM">
    <text evidence="7">Carboxylation is probably crucial for Mg(2+) binding and, consequently, for the gamma-phosphate positioning of ATP.</text>
</comment>
<dbReference type="HAMAP" id="MF_00208">
    <property type="entry name" value="MurE"/>
    <property type="match status" value="1"/>
</dbReference>
<dbReference type="GO" id="GO:0071555">
    <property type="term" value="P:cell wall organization"/>
    <property type="evidence" value="ECO:0007669"/>
    <property type="project" value="UniProtKB-KW"/>
</dbReference>
<keyword evidence="7" id="KW-0963">Cytoplasm</keyword>
<evidence type="ECO:0000259" key="11">
    <source>
        <dbReference type="Pfam" id="PF08245"/>
    </source>
</evidence>
<sequence>MSPDTSHLLRPATVGTTPWEQLEEVLGHPRIHGELPGRGVRGITLDSRQVSAGDLYVGLPGTRFHGASFAAAAVAAGACAVLTDPRGEALIDDQGVPVLVVADPRVAMARASALIFGEPTRRMTMYGITGTNGKTTTAFLVEAGLRAAGLRAGTIGTIGYRLDGRPLPSARTTITTPEAPDLQALFATMADAGATDTVMEVSSHALAMHRVDGTRFDVAAFTNLGRDHLDYHKTMEAYFQAKARLFTPELTRAAVVNVDDEYGRRLAEIIRAEDGVELITTSVDAASDYRVASWQARGGLGSIVQVETPSGLRELPLSLPGEFNVRNAVMALAMLERAGHGFDDVAPGLAQAQVPGRMERVDIGPGAPEVLVDFAHTPQAIGSALAAARTATAGRLIAVLGAGGDRDSAKRGPMGGVAAEHADVVVVTDDNPRTEDPQTIRAAVLAGARERGGAEVVDGGDRRTAIREALAMAGDTDLVAVLGKGHETGQLVGDRVLEFDDRVVTGQEWARLHGSPGPAQAQDGEDITA</sequence>
<feature type="binding site" evidence="7">
    <location>
        <begin position="175"/>
        <end position="176"/>
    </location>
    <ligand>
        <name>UDP-N-acetyl-alpha-D-muramoyl-L-alanyl-D-glutamate</name>
        <dbReference type="ChEBI" id="CHEBI:83900"/>
    </ligand>
</feature>
<comment type="caution">
    <text evidence="7">Lacks conserved residue(s) required for the propagation of feature annotation.</text>
</comment>
<dbReference type="SUPFAM" id="SSF53244">
    <property type="entry name" value="MurD-like peptide ligases, peptide-binding domain"/>
    <property type="match status" value="1"/>
</dbReference>
<dbReference type="Gene3D" id="3.40.1190.10">
    <property type="entry name" value="Mur-like, catalytic domain"/>
    <property type="match status" value="1"/>
</dbReference>
<feature type="domain" description="Mur ligase central" evidence="11">
    <location>
        <begin position="128"/>
        <end position="334"/>
    </location>
</feature>
<keyword evidence="4 7" id="KW-0573">Peptidoglycan synthesis</keyword>
<comment type="similarity">
    <text evidence="1 7">Belongs to the MurCDEF family. MurE subfamily.</text>
</comment>
<evidence type="ECO:0000256" key="4">
    <source>
        <dbReference type="ARBA" id="ARBA00022984"/>
    </source>
</evidence>
<feature type="binding site" evidence="7">
    <location>
        <position position="487"/>
    </location>
    <ligand>
        <name>meso-2,6-diaminopimelate</name>
        <dbReference type="ChEBI" id="CHEBI:57791"/>
    </ligand>
</feature>
<dbReference type="GO" id="GO:0000287">
    <property type="term" value="F:magnesium ion binding"/>
    <property type="evidence" value="ECO:0007669"/>
    <property type="project" value="UniProtKB-UniRule"/>
</dbReference>
<dbReference type="GO" id="GO:0008765">
    <property type="term" value="F:UDP-N-acetylmuramoylalanyl-D-glutamate-2,6-diaminopimelate ligase activity"/>
    <property type="evidence" value="ECO:0007669"/>
    <property type="project" value="UniProtKB-UniRule"/>
</dbReference>
<dbReference type="NCBIfam" id="NF001124">
    <property type="entry name" value="PRK00139.1-2"/>
    <property type="match status" value="1"/>
</dbReference>
<evidence type="ECO:0000256" key="6">
    <source>
        <dbReference type="ARBA" id="ARBA00023316"/>
    </source>
</evidence>
<dbReference type="InterPro" id="IPR013221">
    <property type="entry name" value="Mur_ligase_cen"/>
</dbReference>
<evidence type="ECO:0000256" key="5">
    <source>
        <dbReference type="ARBA" id="ARBA00023306"/>
    </source>
</evidence>
<keyword evidence="15" id="KW-1185">Reference proteome</keyword>
<dbReference type="InterPro" id="IPR005761">
    <property type="entry name" value="UDP-N-AcMur-Glu-dNH2Pim_ligase"/>
</dbReference>
<feature type="binding site" evidence="7">
    <location>
        <position position="47"/>
    </location>
    <ligand>
        <name>UDP-N-acetyl-alpha-D-muramoyl-L-alanyl-D-glutamate</name>
        <dbReference type="ChEBI" id="CHEBI:83900"/>
    </ligand>
</feature>
<dbReference type="Pfam" id="PF01225">
    <property type="entry name" value="Mur_ligase"/>
    <property type="match status" value="1"/>
</dbReference>
<evidence type="ECO:0000259" key="10">
    <source>
        <dbReference type="Pfam" id="PF02875"/>
    </source>
</evidence>
<accession>A0AAC8YHN7</accession>
<evidence type="ECO:0000256" key="2">
    <source>
        <dbReference type="ARBA" id="ARBA00022618"/>
    </source>
</evidence>
<evidence type="ECO:0000313" key="15">
    <source>
        <dbReference type="Proteomes" id="UP000178666"/>
    </source>
</evidence>
<gene>
    <name evidence="7" type="primary">murE</name>
    <name evidence="13" type="ORF">A8L58_01305</name>
    <name evidence="12" type="ORF">AXH35_16365</name>
</gene>
<comment type="pathway">
    <text evidence="7 8">Cell wall biogenesis; peptidoglycan biosynthesis.</text>
</comment>
<evidence type="ECO:0000256" key="1">
    <source>
        <dbReference type="ARBA" id="ARBA00005898"/>
    </source>
</evidence>
<dbReference type="PANTHER" id="PTHR23135:SF4">
    <property type="entry name" value="UDP-N-ACETYLMURAMOYL-L-ALANYL-D-GLUTAMATE--2,6-DIAMINOPIMELATE LIGASE MURE HOMOLOG, CHLOROPLASTIC"/>
    <property type="match status" value="1"/>
</dbReference>
<evidence type="ECO:0000313" key="14">
    <source>
        <dbReference type="Proteomes" id="UP000075221"/>
    </source>
</evidence>
<feature type="modified residue" description="N6-carboxylysine" evidence="7">
    <location>
        <position position="242"/>
    </location>
</feature>
<comment type="subcellular location">
    <subcellularLocation>
        <location evidence="7 8">Cytoplasm</location>
    </subcellularLocation>
</comment>
<dbReference type="NCBIfam" id="TIGR01085">
    <property type="entry name" value="murE"/>
    <property type="match status" value="1"/>
</dbReference>
<evidence type="ECO:0000256" key="3">
    <source>
        <dbReference type="ARBA" id="ARBA00022960"/>
    </source>
</evidence>
<keyword evidence="2 7" id="KW-0132">Cell division</keyword>
<dbReference type="GO" id="GO:0051301">
    <property type="term" value="P:cell division"/>
    <property type="evidence" value="ECO:0007669"/>
    <property type="project" value="UniProtKB-KW"/>
</dbReference>
<dbReference type="InterPro" id="IPR004101">
    <property type="entry name" value="Mur_ligase_C"/>
</dbReference>
<reference evidence="12 14" key="2">
    <citation type="submission" date="2016-02" db="EMBL/GenBank/DDBJ databases">
        <title>Complete Genome Sequence of Propionibacterium acidipropionici ATCC 55737.</title>
        <authorList>
            <person name="Luna Flores C.H."/>
            <person name="Nielsen L.K."/>
            <person name="Marcellin E."/>
        </authorList>
    </citation>
    <scope>NUCLEOTIDE SEQUENCE [LARGE SCALE GENOMIC DNA]</scope>
    <source>
        <strain evidence="12 14">ATCC 55737</strain>
    </source>
</reference>
<feature type="short sequence motif" description="Meso-diaminopimelate recognition motif" evidence="7">
    <location>
        <begin position="430"/>
        <end position="433"/>
    </location>
</feature>
<comment type="function">
    <text evidence="7">Catalyzes the addition of meso-diaminopimelic acid to the nucleotide precursor UDP-N-acetylmuramoyl-L-alanyl-D-glutamate (UMAG) in the biosynthesis of bacterial cell-wall peptidoglycan.</text>
</comment>
<dbReference type="EMBL" id="CP015970">
    <property type="protein sequence ID" value="AOZ45571.1"/>
    <property type="molecule type" value="Genomic_DNA"/>
</dbReference>
<evidence type="ECO:0000256" key="7">
    <source>
        <dbReference type="HAMAP-Rule" id="MF_00208"/>
    </source>
</evidence>
<dbReference type="SUPFAM" id="SSF53623">
    <property type="entry name" value="MurD-like peptide ligases, catalytic domain"/>
    <property type="match status" value="1"/>
</dbReference>
<feature type="binding site" evidence="7">
    <location>
        <position position="210"/>
    </location>
    <ligand>
        <name>UDP-N-acetyl-alpha-D-muramoyl-L-alanyl-D-glutamate</name>
        <dbReference type="ChEBI" id="CHEBI:83900"/>
    </ligand>
</feature>
<feature type="binding site" evidence="7">
    <location>
        <begin position="130"/>
        <end position="136"/>
    </location>
    <ligand>
        <name>ATP</name>
        <dbReference type="ChEBI" id="CHEBI:30616"/>
    </ligand>
</feature>
<keyword evidence="7 13" id="KW-0436">Ligase</keyword>
<evidence type="ECO:0000259" key="9">
    <source>
        <dbReference type="Pfam" id="PF01225"/>
    </source>
</evidence>
<feature type="binding site" evidence="7">
    <location>
        <position position="45"/>
    </location>
    <ligand>
        <name>UDP-N-acetyl-alpha-D-muramoyl-L-alanyl-D-glutamate</name>
        <dbReference type="ChEBI" id="CHEBI:83900"/>
    </ligand>
</feature>
<dbReference type="Gene3D" id="3.90.190.20">
    <property type="entry name" value="Mur ligase, C-terminal domain"/>
    <property type="match status" value="1"/>
</dbReference>
<dbReference type="AlphaFoldDB" id="A0AAC8YHN7"/>
<comment type="catalytic activity">
    <reaction evidence="7">
        <text>UDP-N-acetyl-alpha-D-muramoyl-L-alanyl-D-glutamate + meso-2,6-diaminopimelate + ATP = UDP-N-acetyl-alpha-D-muramoyl-L-alanyl-gamma-D-glutamyl-meso-2,6-diaminopimelate + ADP + phosphate + H(+)</text>
        <dbReference type="Rhea" id="RHEA:23676"/>
        <dbReference type="ChEBI" id="CHEBI:15378"/>
        <dbReference type="ChEBI" id="CHEBI:30616"/>
        <dbReference type="ChEBI" id="CHEBI:43474"/>
        <dbReference type="ChEBI" id="CHEBI:57791"/>
        <dbReference type="ChEBI" id="CHEBI:83900"/>
        <dbReference type="ChEBI" id="CHEBI:83905"/>
        <dbReference type="ChEBI" id="CHEBI:456216"/>
        <dbReference type="EC" id="6.3.2.13"/>
    </reaction>
</comment>
<dbReference type="GO" id="GO:0005737">
    <property type="term" value="C:cytoplasm"/>
    <property type="evidence" value="ECO:0007669"/>
    <property type="project" value="UniProtKB-SubCell"/>
</dbReference>
<feature type="binding site" evidence="7">
    <location>
        <position position="406"/>
    </location>
    <ligand>
        <name>meso-2,6-diaminopimelate</name>
        <dbReference type="ChEBI" id="CHEBI:57791"/>
    </ligand>
</feature>
<protein>
    <recommendedName>
        <fullName evidence="7">UDP-N-acetylmuramoyl-L-alanyl-D-glutamate--2,6-diaminopimelate ligase</fullName>
        <ecNumber evidence="7">6.3.2.13</ecNumber>
    </recommendedName>
    <alternativeName>
        <fullName evidence="7">Meso-A2pm-adding enzyme</fullName>
    </alternativeName>
    <alternativeName>
        <fullName evidence="7">Meso-diaminopimelate-adding enzyme</fullName>
    </alternativeName>
    <alternativeName>
        <fullName evidence="7">UDP-MurNAc-L-Ala-D-Glu:meso-diaminopimelate ligase</fullName>
    </alternativeName>
    <alternativeName>
        <fullName evidence="7">UDP-MurNAc-tripeptide synthetase</fullName>
    </alternativeName>
    <alternativeName>
        <fullName evidence="7">UDP-N-acetylmuramyl-tripeptide synthetase</fullName>
    </alternativeName>
</protein>
<evidence type="ECO:0000256" key="8">
    <source>
        <dbReference type="RuleBase" id="RU004135"/>
    </source>
</evidence>
<dbReference type="GO" id="GO:0009252">
    <property type="term" value="P:peptidoglycan biosynthetic process"/>
    <property type="evidence" value="ECO:0007669"/>
    <property type="project" value="UniProtKB-UniRule"/>
</dbReference>
<keyword evidence="3 7" id="KW-0133">Cell shape</keyword>
<organism evidence="12 14">
    <name type="scientific">Acidipropionibacterium acidipropionici</name>
    <dbReference type="NCBI Taxonomy" id="1748"/>
    <lineage>
        <taxon>Bacteria</taxon>
        <taxon>Bacillati</taxon>
        <taxon>Actinomycetota</taxon>
        <taxon>Actinomycetes</taxon>
        <taxon>Propionibacteriales</taxon>
        <taxon>Propionibacteriaceae</taxon>
        <taxon>Acidipropionibacterium</taxon>
    </lineage>
</organism>
<dbReference type="InterPro" id="IPR036565">
    <property type="entry name" value="Mur-like_cat_sf"/>
</dbReference>
<keyword evidence="7" id="KW-0460">Magnesium</keyword>
<dbReference type="InterPro" id="IPR036615">
    <property type="entry name" value="Mur_ligase_C_dom_sf"/>
</dbReference>
<dbReference type="GO" id="GO:0008360">
    <property type="term" value="P:regulation of cell shape"/>
    <property type="evidence" value="ECO:0007669"/>
    <property type="project" value="UniProtKB-KW"/>
</dbReference>
<evidence type="ECO:0000313" key="13">
    <source>
        <dbReference type="EMBL" id="AOZ45571.1"/>
    </source>
</evidence>
<dbReference type="PANTHER" id="PTHR23135">
    <property type="entry name" value="MUR LIGASE FAMILY MEMBER"/>
    <property type="match status" value="1"/>
</dbReference>
<evidence type="ECO:0000313" key="12">
    <source>
        <dbReference type="EMBL" id="AMS06785.1"/>
    </source>
</evidence>
<dbReference type="SUPFAM" id="SSF63418">
    <property type="entry name" value="MurE/MurF N-terminal domain"/>
    <property type="match status" value="1"/>
</dbReference>
<feature type="binding site" evidence="7">
    <location>
        <begin position="430"/>
        <end position="433"/>
    </location>
    <ligand>
        <name>meso-2,6-diaminopimelate</name>
        <dbReference type="ChEBI" id="CHEBI:57791"/>
    </ligand>
</feature>
<keyword evidence="6 7" id="KW-0961">Cell wall biogenesis/degradation</keyword>
<proteinExistence type="inferred from homology"/>
<reference evidence="13 15" key="1">
    <citation type="journal article" date="2016" name="Plant Dis.">
        <title>Improved production of propionic acid using genome shuffling.</title>
        <authorList>
            <person name="Luna-Flores C.H."/>
            <person name="Palfreyman R.W."/>
            <person name="Kromer J.O."/>
            <person name="Nielsen L.K."/>
            <person name="Marcellin E."/>
        </authorList>
    </citation>
    <scope>NUCLEOTIDE SEQUENCE [LARGE SCALE GENOMIC DNA]</scope>
    <source>
        <strain evidence="13 15">F3E8</strain>
    </source>
</reference>
<comment type="cofactor">
    <cofactor evidence="7">
        <name>Mg(2+)</name>
        <dbReference type="ChEBI" id="CHEBI:18420"/>
    </cofactor>
</comment>
<dbReference type="EC" id="6.3.2.13" evidence="7"/>
<keyword evidence="5 7" id="KW-0131">Cell cycle</keyword>